<evidence type="ECO:0000313" key="16">
    <source>
        <dbReference type="Proteomes" id="UP001195903"/>
    </source>
</evidence>
<evidence type="ECO:0000256" key="10">
    <source>
        <dbReference type="ARBA" id="ARBA00023004"/>
    </source>
</evidence>
<protein>
    <submittedName>
        <fullName evidence="15">Cytochrome b/b6 domain-containing protein</fullName>
    </submittedName>
</protein>
<keyword evidence="10" id="KW-0408">Iron</keyword>
<comment type="cofactor">
    <cofactor evidence="1">
        <name>heme b</name>
        <dbReference type="ChEBI" id="CHEBI:60344"/>
    </cofactor>
</comment>
<dbReference type="EMBL" id="JAHEPS010000001">
    <property type="protein sequence ID" value="MBT1443494.1"/>
    <property type="molecule type" value="Genomic_DNA"/>
</dbReference>
<evidence type="ECO:0000256" key="4">
    <source>
        <dbReference type="ARBA" id="ARBA00022475"/>
    </source>
</evidence>
<dbReference type="InterPro" id="IPR016174">
    <property type="entry name" value="Di-haem_cyt_TM"/>
</dbReference>
<keyword evidence="4" id="KW-1003">Cell membrane</keyword>
<dbReference type="InterPro" id="IPR052168">
    <property type="entry name" value="Cytochrome_b561_oxidase"/>
</dbReference>
<keyword evidence="11 13" id="KW-0472">Membrane</keyword>
<evidence type="ECO:0000256" key="8">
    <source>
        <dbReference type="ARBA" id="ARBA00022982"/>
    </source>
</evidence>
<evidence type="ECO:0000256" key="13">
    <source>
        <dbReference type="SAM" id="Phobius"/>
    </source>
</evidence>
<feature type="transmembrane region" description="Helical" evidence="13">
    <location>
        <begin position="88"/>
        <end position="107"/>
    </location>
</feature>
<reference evidence="15 16" key="1">
    <citation type="submission" date="2021-05" db="EMBL/GenBank/DDBJ databases">
        <title>Shewanella sp. JM162201.</title>
        <authorList>
            <person name="Xu S."/>
            <person name="Li A."/>
        </authorList>
    </citation>
    <scope>NUCLEOTIDE SEQUENCE [LARGE SCALE GENOMIC DNA]</scope>
    <source>
        <strain evidence="15 16">JM162201</strain>
    </source>
</reference>
<keyword evidence="5" id="KW-0349">Heme</keyword>
<keyword evidence="7" id="KW-0479">Metal-binding</keyword>
<name>A0ABS5V1K8_9GAMM</name>
<dbReference type="Gene3D" id="1.20.950.20">
    <property type="entry name" value="Transmembrane di-heme cytochromes, Chain C"/>
    <property type="match status" value="2"/>
</dbReference>
<keyword evidence="8" id="KW-0249">Electron transport</keyword>
<comment type="similarity">
    <text evidence="12">Belongs to the cytochrome b561 family.</text>
</comment>
<keyword evidence="9 13" id="KW-1133">Transmembrane helix</keyword>
<accession>A0ABS5V1K8</accession>
<dbReference type="Pfam" id="PF01292">
    <property type="entry name" value="Ni_hydr_CYTB"/>
    <property type="match status" value="1"/>
</dbReference>
<evidence type="ECO:0000256" key="2">
    <source>
        <dbReference type="ARBA" id="ARBA00004651"/>
    </source>
</evidence>
<evidence type="ECO:0000256" key="6">
    <source>
        <dbReference type="ARBA" id="ARBA00022692"/>
    </source>
</evidence>
<feature type="transmembrane region" description="Helical" evidence="13">
    <location>
        <begin position="49"/>
        <end position="68"/>
    </location>
</feature>
<comment type="subcellular location">
    <subcellularLocation>
        <location evidence="2">Cell membrane</location>
        <topology evidence="2">Multi-pass membrane protein</topology>
    </subcellularLocation>
</comment>
<dbReference type="Proteomes" id="UP001195903">
    <property type="component" value="Unassembled WGS sequence"/>
</dbReference>
<dbReference type="SUPFAM" id="SSF81342">
    <property type="entry name" value="Transmembrane di-heme cytochromes"/>
    <property type="match status" value="1"/>
</dbReference>
<evidence type="ECO:0000313" key="15">
    <source>
        <dbReference type="EMBL" id="MBT1443494.1"/>
    </source>
</evidence>
<keyword evidence="3" id="KW-0813">Transport</keyword>
<dbReference type="PANTHER" id="PTHR30529:SF1">
    <property type="entry name" value="CYTOCHROME B561 HOMOLOG 2"/>
    <property type="match status" value="1"/>
</dbReference>
<dbReference type="PANTHER" id="PTHR30529">
    <property type="entry name" value="CYTOCHROME B561"/>
    <property type="match status" value="1"/>
</dbReference>
<evidence type="ECO:0000256" key="5">
    <source>
        <dbReference type="ARBA" id="ARBA00022617"/>
    </source>
</evidence>
<feature type="transmembrane region" description="Helical" evidence="13">
    <location>
        <begin position="139"/>
        <end position="159"/>
    </location>
</feature>
<keyword evidence="6 13" id="KW-0812">Transmembrane</keyword>
<evidence type="ECO:0000256" key="3">
    <source>
        <dbReference type="ARBA" id="ARBA00022448"/>
    </source>
</evidence>
<evidence type="ECO:0000256" key="7">
    <source>
        <dbReference type="ARBA" id="ARBA00022723"/>
    </source>
</evidence>
<proteinExistence type="inferred from homology"/>
<evidence type="ECO:0000256" key="11">
    <source>
        <dbReference type="ARBA" id="ARBA00023136"/>
    </source>
</evidence>
<evidence type="ECO:0000256" key="12">
    <source>
        <dbReference type="ARBA" id="ARBA00037975"/>
    </source>
</evidence>
<feature type="domain" description="Cytochrome b561 bacterial/Ni-hydrogenase" evidence="14">
    <location>
        <begin position="9"/>
        <end position="175"/>
    </location>
</feature>
<dbReference type="InterPro" id="IPR011577">
    <property type="entry name" value="Cyt_b561_bac/Ni-Hgenase"/>
</dbReference>
<sequence length="182" mass="19997">MAAKQTQGYSALGIAIHWLMAVVLLGLFAVGLWMVDLNYYSAWYQTAPYWHKSVGVLLMLLLALRIVLKLTGRMPAPNTGGSPKLVHFVHALLYLLPLLLGLSGYLISTADGRALEVFGLFQLPATLTLEGQEDISGEIHSYLAWGLIGIAALHALAALKHHLLDKDDTLNRMLKPNKEISR</sequence>
<evidence type="ECO:0000256" key="1">
    <source>
        <dbReference type="ARBA" id="ARBA00001970"/>
    </source>
</evidence>
<keyword evidence="16" id="KW-1185">Reference proteome</keyword>
<organism evidence="15 16">
    <name type="scientific">Shewanella jiangmenensis</name>
    <dbReference type="NCBI Taxonomy" id="2837387"/>
    <lineage>
        <taxon>Bacteria</taxon>
        <taxon>Pseudomonadati</taxon>
        <taxon>Pseudomonadota</taxon>
        <taxon>Gammaproteobacteria</taxon>
        <taxon>Alteromonadales</taxon>
        <taxon>Shewanellaceae</taxon>
        <taxon>Shewanella</taxon>
    </lineage>
</organism>
<evidence type="ECO:0000256" key="9">
    <source>
        <dbReference type="ARBA" id="ARBA00022989"/>
    </source>
</evidence>
<gene>
    <name evidence="15" type="ORF">KJI95_03015</name>
</gene>
<dbReference type="RefSeq" id="WP_214505677.1">
    <property type="nucleotide sequence ID" value="NZ_JAHEPS010000001.1"/>
</dbReference>
<feature type="transmembrane region" description="Helical" evidence="13">
    <location>
        <begin position="12"/>
        <end position="34"/>
    </location>
</feature>
<comment type="caution">
    <text evidence="15">The sequence shown here is derived from an EMBL/GenBank/DDBJ whole genome shotgun (WGS) entry which is preliminary data.</text>
</comment>
<evidence type="ECO:0000259" key="14">
    <source>
        <dbReference type="Pfam" id="PF01292"/>
    </source>
</evidence>